<keyword evidence="3 4" id="KW-0804">Transcription</keyword>
<dbReference type="GO" id="GO:0003746">
    <property type="term" value="F:translation elongation factor activity"/>
    <property type="evidence" value="ECO:0007669"/>
    <property type="project" value="InterPro"/>
</dbReference>
<keyword evidence="2 4" id="KW-0805">Transcription regulation</keyword>
<dbReference type="CDD" id="cd06091">
    <property type="entry name" value="KOW_NusG"/>
    <property type="match status" value="1"/>
</dbReference>
<dbReference type="InterPro" id="IPR008991">
    <property type="entry name" value="Translation_prot_SH3-like_sf"/>
</dbReference>
<name>A0A1Q6DT90_METT1</name>
<dbReference type="Proteomes" id="UP000185744">
    <property type="component" value="Unassembled WGS sequence"/>
</dbReference>
<dbReference type="STRING" id="1903181.BTN85_0052"/>
<feature type="domain" description="KOW" evidence="7">
    <location>
        <begin position="98"/>
        <end position="125"/>
    </location>
</feature>
<dbReference type="SUPFAM" id="SSF50104">
    <property type="entry name" value="Translation proteins SH3-like domain"/>
    <property type="match status" value="1"/>
</dbReference>
<dbReference type="SMART" id="SM00739">
    <property type="entry name" value="KOW"/>
    <property type="match status" value="1"/>
</dbReference>
<evidence type="ECO:0000256" key="4">
    <source>
        <dbReference type="HAMAP-Rule" id="MF_00950"/>
    </source>
</evidence>
<dbReference type="CDD" id="cd09887">
    <property type="entry name" value="NGN_Arch"/>
    <property type="match status" value="1"/>
</dbReference>
<dbReference type="Pfam" id="PF00467">
    <property type="entry name" value="KOW"/>
    <property type="match status" value="1"/>
</dbReference>
<evidence type="ECO:0000256" key="2">
    <source>
        <dbReference type="ARBA" id="ARBA00023015"/>
    </source>
</evidence>
<evidence type="ECO:0000259" key="6">
    <source>
        <dbReference type="SMART" id="SM00738"/>
    </source>
</evidence>
<dbReference type="EMBL" id="MSDW01000001">
    <property type="protein sequence ID" value="OKY77584.1"/>
    <property type="molecule type" value="Genomic_DNA"/>
</dbReference>
<evidence type="ECO:0000256" key="1">
    <source>
        <dbReference type="ARBA" id="ARBA00006956"/>
    </source>
</evidence>
<comment type="subunit">
    <text evidence="4">Heterodimer composed of Spt4 and Spt5. Interacts with RNA polymerase (RNAP).</text>
</comment>
<proteinExistence type="inferred from homology"/>
<dbReference type="AlphaFoldDB" id="A0A1Q6DT90"/>
<keyword evidence="9" id="KW-1185">Reference proteome</keyword>
<dbReference type="HAMAP" id="MF_00950">
    <property type="entry name" value="Spt5_arch"/>
    <property type="match status" value="1"/>
</dbReference>
<dbReference type="InterPro" id="IPR011590">
    <property type="entry name" value="Spt5_arc"/>
</dbReference>
<dbReference type="InParanoid" id="A0A1Q6DT90"/>
<comment type="similarity">
    <text evidence="1">Belongs to the SPT5 family.</text>
</comment>
<comment type="caution">
    <text evidence="8">The sequence shown here is derived from an EMBL/GenBank/DDBJ whole genome shotgun (WGS) entry which is preliminary data.</text>
</comment>
<evidence type="ECO:0000256" key="5">
    <source>
        <dbReference type="NCBIfam" id="TIGR00405"/>
    </source>
</evidence>
<dbReference type="GO" id="GO:0006354">
    <property type="term" value="P:DNA-templated transcription elongation"/>
    <property type="evidence" value="ECO:0007669"/>
    <property type="project" value="InterPro"/>
</dbReference>
<comment type="similarity">
    <text evidence="4">Belongs to the archaeal Spt5 family.</text>
</comment>
<dbReference type="SMART" id="SM00738">
    <property type="entry name" value="NGN"/>
    <property type="match status" value="1"/>
</dbReference>
<sequence>MVEEKDFEESKIFALKTTANQEEAVADMLYQAAKREGFDIRSVLAPESLKGYILVETPREDIIRQASENIPHSKGIVEGETSLEEVEHFLTPKPSVSGISEGDIVELIAGPFKGEKAKVKRIDETKEEIVLELFEAMVPIPVTVQGDHVRVLDQQEEEIENSS</sequence>
<dbReference type="InterPro" id="IPR005100">
    <property type="entry name" value="NGN-domain"/>
</dbReference>
<organism evidence="8 9">
    <name type="scientific">Methanohalarchaeum thermophilum</name>
    <dbReference type="NCBI Taxonomy" id="1903181"/>
    <lineage>
        <taxon>Archaea</taxon>
        <taxon>Methanobacteriati</taxon>
        <taxon>Methanobacteriota</taxon>
        <taxon>Methanonatronarchaeia</taxon>
        <taxon>Methanonatronarchaeales</taxon>
        <taxon>Methanonatronarchaeaceae</taxon>
        <taxon>Candidatus Methanohalarchaeum</taxon>
    </lineage>
</organism>
<evidence type="ECO:0000256" key="3">
    <source>
        <dbReference type="ARBA" id="ARBA00023163"/>
    </source>
</evidence>
<dbReference type="Gene3D" id="2.30.30.30">
    <property type="match status" value="1"/>
</dbReference>
<evidence type="ECO:0000313" key="9">
    <source>
        <dbReference type="Proteomes" id="UP000185744"/>
    </source>
</evidence>
<evidence type="ECO:0000259" key="7">
    <source>
        <dbReference type="SMART" id="SM00739"/>
    </source>
</evidence>
<dbReference type="InterPro" id="IPR005824">
    <property type="entry name" value="KOW"/>
</dbReference>
<dbReference type="Gene3D" id="3.30.70.940">
    <property type="entry name" value="NusG, N-terminal domain"/>
    <property type="match status" value="1"/>
</dbReference>
<feature type="domain" description="NusG-like N-terminal" evidence="6">
    <location>
        <begin position="9"/>
        <end position="93"/>
    </location>
</feature>
<dbReference type="InterPro" id="IPR006645">
    <property type="entry name" value="NGN-like_dom"/>
</dbReference>
<gene>
    <name evidence="4" type="primary">spt5</name>
    <name evidence="8" type="ORF">BTN85_0052</name>
</gene>
<reference evidence="8" key="1">
    <citation type="submission" date="2016-12" db="EMBL/GenBank/DDBJ databases">
        <title>Discovery of methanogenic haloarchaea.</title>
        <authorList>
            <person name="Sorokin D.Y."/>
            <person name="Makarova K.S."/>
            <person name="Abbas B."/>
            <person name="Ferrer M."/>
            <person name="Golyshin P.N."/>
        </authorList>
    </citation>
    <scope>NUCLEOTIDE SEQUENCE [LARGE SCALE GENOMIC DNA]</scope>
    <source>
        <strain evidence="8">HMET1</strain>
    </source>
</reference>
<dbReference type="InterPro" id="IPR036735">
    <property type="entry name" value="NGN_dom_sf"/>
</dbReference>
<dbReference type="Pfam" id="PF03439">
    <property type="entry name" value="Spt5-NGN"/>
    <property type="match status" value="1"/>
</dbReference>
<protein>
    <recommendedName>
        <fullName evidence="4 5">Transcription elongation factor Spt5</fullName>
    </recommendedName>
</protein>
<dbReference type="FunCoup" id="A0A1Q6DT90">
    <property type="interactions" value="1"/>
</dbReference>
<dbReference type="InterPro" id="IPR014722">
    <property type="entry name" value="Rib_uL2_dom2"/>
</dbReference>
<dbReference type="NCBIfam" id="TIGR00405">
    <property type="entry name" value="KOW_elon_Spt5"/>
    <property type="match status" value="1"/>
</dbReference>
<dbReference type="GO" id="GO:0006355">
    <property type="term" value="P:regulation of DNA-templated transcription"/>
    <property type="evidence" value="ECO:0007669"/>
    <property type="project" value="UniProtKB-UniRule"/>
</dbReference>
<accession>A0A1Q6DT90</accession>
<evidence type="ECO:0000313" key="8">
    <source>
        <dbReference type="EMBL" id="OKY77584.1"/>
    </source>
</evidence>
<comment type="function">
    <text evidence="4">Stimulates transcription elongation.</text>
</comment>